<evidence type="ECO:0000313" key="2">
    <source>
        <dbReference type="Proteomes" id="UP001152836"/>
    </source>
</evidence>
<accession>A0AAU9ZSQ8</accession>
<reference evidence="1" key="1">
    <citation type="submission" date="2022-06" db="EMBL/GenBank/DDBJ databases">
        <authorList>
            <person name="Andreotti S."/>
            <person name="Wyler E."/>
        </authorList>
    </citation>
    <scope>NUCLEOTIDE SEQUENCE</scope>
</reference>
<comment type="caution">
    <text evidence="1">The sequence shown here is derived from an EMBL/GenBank/DDBJ whole genome shotgun (WGS) entry which is preliminary data.</text>
</comment>
<protein>
    <submittedName>
        <fullName evidence="1">Gm10643 protein</fullName>
    </submittedName>
</protein>
<keyword evidence="2" id="KW-1185">Reference proteome</keyword>
<sequence>MAPLAYLEITALSIPESPPRTERHPGQKARMQTAAGKGASLLPHCSFCED</sequence>
<dbReference type="EMBL" id="CALSGD010001469">
    <property type="protein sequence ID" value="CAH6812822.1"/>
    <property type="molecule type" value="Genomic_DNA"/>
</dbReference>
<evidence type="ECO:0000313" key="1">
    <source>
        <dbReference type="EMBL" id="CAH6812822.1"/>
    </source>
</evidence>
<organism evidence="1 2">
    <name type="scientific">Phodopus roborovskii</name>
    <name type="common">Roborovski's desert hamster</name>
    <name type="synonym">Cricetulus roborovskii</name>
    <dbReference type="NCBI Taxonomy" id="109678"/>
    <lineage>
        <taxon>Eukaryota</taxon>
        <taxon>Metazoa</taxon>
        <taxon>Chordata</taxon>
        <taxon>Craniata</taxon>
        <taxon>Vertebrata</taxon>
        <taxon>Euteleostomi</taxon>
        <taxon>Mammalia</taxon>
        <taxon>Eutheria</taxon>
        <taxon>Euarchontoglires</taxon>
        <taxon>Glires</taxon>
        <taxon>Rodentia</taxon>
        <taxon>Myomorpha</taxon>
        <taxon>Muroidea</taxon>
        <taxon>Cricetidae</taxon>
        <taxon>Cricetinae</taxon>
        <taxon>Phodopus</taxon>
    </lineage>
</organism>
<gene>
    <name evidence="1" type="primary">Gm10643</name>
    <name evidence="1" type="ORF">PHOROB_LOCUS10969</name>
</gene>
<dbReference type="Proteomes" id="UP001152836">
    <property type="component" value="Unassembled WGS sequence"/>
</dbReference>
<proteinExistence type="predicted"/>
<dbReference type="AlphaFoldDB" id="A0AAU9ZSQ8"/>
<name>A0AAU9ZSQ8_PHORO</name>